<evidence type="ECO:0000256" key="1">
    <source>
        <dbReference type="ARBA" id="ARBA00004141"/>
    </source>
</evidence>
<dbReference type="PANTHER" id="PTHR10846">
    <property type="entry name" value="SODIUM/POTASSIUM/CALCIUM EXCHANGER"/>
    <property type="match status" value="1"/>
</dbReference>
<keyword evidence="3 5" id="KW-1133">Transmembrane helix</keyword>
<evidence type="ECO:0000256" key="4">
    <source>
        <dbReference type="ARBA" id="ARBA00023136"/>
    </source>
</evidence>
<dbReference type="GO" id="GO:0006874">
    <property type="term" value="P:intracellular calcium ion homeostasis"/>
    <property type="evidence" value="ECO:0007669"/>
    <property type="project" value="TreeGrafter"/>
</dbReference>
<feature type="transmembrane region" description="Helical" evidence="5">
    <location>
        <begin position="233"/>
        <end position="255"/>
    </location>
</feature>
<dbReference type="Pfam" id="PF01699">
    <property type="entry name" value="Na_Ca_ex"/>
    <property type="match status" value="2"/>
</dbReference>
<name>A0A5B1CIU5_9BACT</name>
<feature type="domain" description="Sodium/calcium exchanger membrane region" evidence="6">
    <location>
        <begin position="168"/>
        <end position="311"/>
    </location>
</feature>
<dbReference type="InterPro" id="IPR004481">
    <property type="entry name" value="K/Na/Ca-exchanger"/>
</dbReference>
<feature type="domain" description="Sodium/calcium exchanger membrane region" evidence="6">
    <location>
        <begin position="2"/>
        <end position="142"/>
    </location>
</feature>
<keyword evidence="8" id="KW-1185">Reference proteome</keyword>
<evidence type="ECO:0000256" key="2">
    <source>
        <dbReference type="ARBA" id="ARBA00022692"/>
    </source>
</evidence>
<dbReference type="GO" id="GO:0005262">
    <property type="term" value="F:calcium channel activity"/>
    <property type="evidence" value="ECO:0007669"/>
    <property type="project" value="TreeGrafter"/>
</dbReference>
<evidence type="ECO:0000256" key="3">
    <source>
        <dbReference type="ARBA" id="ARBA00022989"/>
    </source>
</evidence>
<feature type="transmembrane region" description="Helical" evidence="5">
    <location>
        <begin position="76"/>
        <end position="94"/>
    </location>
</feature>
<feature type="transmembrane region" description="Helical" evidence="5">
    <location>
        <begin position="267"/>
        <end position="286"/>
    </location>
</feature>
<organism evidence="7 8">
    <name type="scientific">Rubripirellula obstinata</name>
    <dbReference type="NCBI Taxonomy" id="406547"/>
    <lineage>
        <taxon>Bacteria</taxon>
        <taxon>Pseudomonadati</taxon>
        <taxon>Planctomycetota</taxon>
        <taxon>Planctomycetia</taxon>
        <taxon>Pirellulales</taxon>
        <taxon>Pirellulaceae</taxon>
        <taxon>Rubripirellula</taxon>
    </lineage>
</organism>
<reference evidence="7 8" key="1">
    <citation type="submission" date="2019-08" db="EMBL/GenBank/DDBJ databases">
        <title>Deep-cultivation of Planctomycetes and their phenomic and genomic characterization uncovers novel biology.</title>
        <authorList>
            <person name="Wiegand S."/>
            <person name="Jogler M."/>
            <person name="Boedeker C."/>
            <person name="Pinto D."/>
            <person name="Vollmers J."/>
            <person name="Rivas-Marin E."/>
            <person name="Kohn T."/>
            <person name="Peeters S.H."/>
            <person name="Heuer A."/>
            <person name="Rast P."/>
            <person name="Oberbeckmann S."/>
            <person name="Bunk B."/>
            <person name="Jeske O."/>
            <person name="Meyerdierks A."/>
            <person name="Storesund J.E."/>
            <person name="Kallscheuer N."/>
            <person name="Luecker S."/>
            <person name="Lage O.M."/>
            <person name="Pohl T."/>
            <person name="Merkel B.J."/>
            <person name="Hornburger P."/>
            <person name="Mueller R.-W."/>
            <person name="Bruemmer F."/>
            <person name="Labrenz M."/>
            <person name="Spormann A.M."/>
            <person name="Op Den Camp H."/>
            <person name="Overmann J."/>
            <person name="Amann R."/>
            <person name="Jetten M.S.M."/>
            <person name="Mascher T."/>
            <person name="Medema M.H."/>
            <person name="Devos D.P."/>
            <person name="Kaster A.-K."/>
            <person name="Ovreas L."/>
            <person name="Rohde M."/>
            <person name="Galperin M.Y."/>
            <person name="Jogler C."/>
        </authorList>
    </citation>
    <scope>NUCLEOTIDE SEQUENCE [LARGE SCALE GENOMIC DNA]</scope>
    <source>
        <strain evidence="7 8">LF1</strain>
    </source>
</reference>
<dbReference type="AlphaFoldDB" id="A0A5B1CIU5"/>
<dbReference type="PANTHER" id="PTHR10846:SF8">
    <property type="entry name" value="INNER MEMBRANE PROTEIN YRBG"/>
    <property type="match status" value="1"/>
</dbReference>
<feature type="transmembrane region" description="Helical" evidence="5">
    <location>
        <begin position="165"/>
        <end position="187"/>
    </location>
</feature>
<comment type="caution">
    <text evidence="7">The sequence shown here is derived from an EMBL/GenBank/DDBJ whole genome shotgun (WGS) entry which is preliminary data.</text>
</comment>
<dbReference type="Gene3D" id="1.20.1420.30">
    <property type="entry name" value="NCX, central ion-binding region"/>
    <property type="match status" value="1"/>
</dbReference>
<dbReference type="RefSeq" id="WP_068260348.1">
    <property type="nucleotide sequence ID" value="NZ_LWSK01000016.1"/>
</dbReference>
<evidence type="ECO:0000313" key="7">
    <source>
        <dbReference type="EMBL" id="KAA1259204.1"/>
    </source>
</evidence>
<keyword evidence="2 5" id="KW-0812">Transmembrane</keyword>
<accession>A0A5B1CIU5</accession>
<evidence type="ECO:0000256" key="5">
    <source>
        <dbReference type="SAM" id="Phobius"/>
    </source>
</evidence>
<proteinExistence type="predicted"/>
<evidence type="ECO:0000313" key="8">
    <source>
        <dbReference type="Proteomes" id="UP000322699"/>
    </source>
</evidence>
<feature type="transmembrane region" description="Helical" evidence="5">
    <location>
        <begin position="202"/>
        <end position="226"/>
    </location>
</feature>
<evidence type="ECO:0000259" key="6">
    <source>
        <dbReference type="Pfam" id="PF01699"/>
    </source>
</evidence>
<sequence length="354" mass="36465">MAYFLLAIGLVILVVGADCLVRGAASLATLAKISPLVIGLTVVAFGTSAPELAVSAISGARGDAAISLGNVVGSNLFNVLVILGLSAAIVPLSVSSQLVRLDVPLMIAASIAVCLAALDGVISFVEGVMMMVAFVAYTGFLIRVGRRESSEISCENESAITWKSVFRSLAWLAAGLVGLVFGAQLLVDNASSIARGWGVSDMVIGLTIVAAGTSLPELATSIAAALKGQRDIAVGNVVGSNVFNLLMVLSTAAMLSPTGIVVSPSVLRFDLLAMMLVAVLCLPMFISHANVSRGEALLMLALYVGYTAILIGDATGIAEIPFAKQGFAMIVLPTGILAVSVIAWRDWQFTSSHK</sequence>
<protein>
    <submittedName>
        <fullName evidence="7">Inner membrane protein YrbG</fullName>
    </submittedName>
</protein>
<feature type="transmembrane region" description="Helical" evidence="5">
    <location>
        <begin position="101"/>
        <end position="118"/>
    </location>
</feature>
<feature type="transmembrane region" description="Helical" evidence="5">
    <location>
        <begin position="326"/>
        <end position="344"/>
    </location>
</feature>
<dbReference type="InterPro" id="IPR004837">
    <property type="entry name" value="NaCa_Exmemb"/>
</dbReference>
<keyword evidence="4 5" id="KW-0472">Membrane</keyword>
<dbReference type="GO" id="GO:0008273">
    <property type="term" value="F:calcium, potassium:sodium antiporter activity"/>
    <property type="evidence" value="ECO:0007669"/>
    <property type="project" value="TreeGrafter"/>
</dbReference>
<dbReference type="EMBL" id="VRLW01000001">
    <property type="protein sequence ID" value="KAA1259204.1"/>
    <property type="molecule type" value="Genomic_DNA"/>
</dbReference>
<dbReference type="OrthoDB" id="9794225at2"/>
<dbReference type="Proteomes" id="UP000322699">
    <property type="component" value="Unassembled WGS sequence"/>
</dbReference>
<dbReference type="InterPro" id="IPR044880">
    <property type="entry name" value="NCX_ion-bd_dom_sf"/>
</dbReference>
<comment type="subcellular location">
    <subcellularLocation>
        <location evidence="1">Membrane</location>
        <topology evidence="1">Multi-pass membrane protein</topology>
    </subcellularLocation>
</comment>
<gene>
    <name evidence="7" type="primary">yrbG_3</name>
    <name evidence="7" type="ORF">LF1_17330</name>
</gene>
<dbReference type="GO" id="GO:0005886">
    <property type="term" value="C:plasma membrane"/>
    <property type="evidence" value="ECO:0007669"/>
    <property type="project" value="TreeGrafter"/>
</dbReference>
<dbReference type="NCBIfam" id="TIGR00367">
    <property type="entry name" value="calcium/sodium antiporter"/>
    <property type="match status" value="1"/>
</dbReference>
<feature type="transmembrane region" description="Helical" evidence="5">
    <location>
        <begin position="298"/>
        <end position="320"/>
    </location>
</feature>